<dbReference type="NCBIfam" id="NF001033">
    <property type="entry name" value="PRK00114.1"/>
    <property type="match status" value="1"/>
</dbReference>
<evidence type="ECO:0000313" key="8">
    <source>
        <dbReference type="Proteomes" id="UP000198405"/>
    </source>
</evidence>
<comment type="subcellular location">
    <subcellularLocation>
        <location evidence="6">Cytoplasm</location>
    </subcellularLocation>
</comment>
<dbReference type="GO" id="GO:0042026">
    <property type="term" value="P:protein refolding"/>
    <property type="evidence" value="ECO:0007669"/>
    <property type="project" value="TreeGrafter"/>
</dbReference>
<dbReference type="HAMAP" id="MF_00117">
    <property type="entry name" value="HslO"/>
    <property type="match status" value="1"/>
</dbReference>
<reference evidence="8" key="1">
    <citation type="submission" date="2017-06" db="EMBL/GenBank/DDBJ databases">
        <authorList>
            <person name="Varghese N."/>
            <person name="Submissions S."/>
        </authorList>
    </citation>
    <scope>NUCLEOTIDE SEQUENCE [LARGE SCALE GENOMIC DNA]</scope>
    <source>
        <strain evidence="8">DSM 15668</strain>
    </source>
</reference>
<accession>A0A238Y4B1</accession>
<dbReference type="Pfam" id="PF01430">
    <property type="entry name" value="HSP33"/>
    <property type="match status" value="1"/>
</dbReference>
<feature type="disulfide bond" description="Redox-active" evidence="6">
    <location>
        <begin position="291"/>
        <end position="294"/>
    </location>
</feature>
<dbReference type="GO" id="GO:0005737">
    <property type="term" value="C:cytoplasm"/>
    <property type="evidence" value="ECO:0007669"/>
    <property type="project" value="UniProtKB-SubCell"/>
</dbReference>
<dbReference type="Gene3D" id="3.55.30.10">
    <property type="entry name" value="Hsp33 domain"/>
    <property type="match status" value="1"/>
</dbReference>
<keyword evidence="3 6" id="KW-1015">Disulfide bond</keyword>
<feature type="disulfide bond" description="Redox-active" evidence="6">
    <location>
        <begin position="259"/>
        <end position="261"/>
    </location>
</feature>
<comment type="function">
    <text evidence="6">Redox regulated molecular chaperone. Protects both thermally unfolding and oxidatively damaged proteins from irreversible aggregation. Plays an important role in the bacterial defense system toward oxidative stress.</text>
</comment>
<dbReference type="InterPro" id="IPR016154">
    <property type="entry name" value="Heat_shock_Hsp33_C"/>
</dbReference>
<dbReference type="AlphaFoldDB" id="A0A238Y4B1"/>
<keyword evidence="2 6" id="KW-0862">Zinc</keyword>
<dbReference type="EMBL" id="FZOB01000002">
    <property type="protein sequence ID" value="SNR66045.1"/>
    <property type="molecule type" value="Genomic_DNA"/>
</dbReference>
<evidence type="ECO:0000256" key="6">
    <source>
        <dbReference type="HAMAP-Rule" id="MF_00117"/>
    </source>
</evidence>
<dbReference type="Gene3D" id="3.90.1280.10">
    <property type="entry name" value="HSP33 redox switch-like"/>
    <property type="match status" value="1"/>
</dbReference>
<dbReference type="SUPFAM" id="SSF118352">
    <property type="entry name" value="HSP33 redox switch-like"/>
    <property type="match status" value="1"/>
</dbReference>
<name>A0A238Y4B1_9BACT</name>
<protein>
    <recommendedName>
        <fullName evidence="6">33 kDa chaperonin</fullName>
    </recommendedName>
    <alternativeName>
        <fullName evidence="6">Heat shock protein 33 homolog</fullName>
        <shortName evidence="6">HSP33</shortName>
    </alternativeName>
</protein>
<sequence length="317" mass="34772">MLKKLDEQVKKDFKEYFGDRDYGVVAVTGEDAIRIFCIRTTNLTDIARLKHGLTPLSTVVLGRTMAGAILLTTLVKHATEQRVLLRIEGDGPAGLVVAEANGKGEVRGFIQNKHLELKSKVVNGKKKFDVKSAIGKGTLTVVKDLGLRTPYESSVPIVSGEIAEDIAYYLLKSEQIPSAVSLGVLIGEDGKVQAAGGFLVQPLPGAKDKNIAKIEENVKKLPPMTELLTSGKRPEDIIEQVLEGFTVKVLALKELSFKCRCSKETAEQSLFLLPVEDLKKLIEEGGAEIKCNFCSTAYYFTPQEIENIIKLKEKEPQ</sequence>
<comment type="PTM">
    <text evidence="6">Under oxidizing conditions two disulfide bonds are formed involving the reactive cysteines. Under reducing conditions zinc is bound to the reactive cysteines and the protein is inactive.</text>
</comment>
<dbReference type="Proteomes" id="UP000198405">
    <property type="component" value="Unassembled WGS sequence"/>
</dbReference>
<dbReference type="PANTHER" id="PTHR30111">
    <property type="entry name" value="33 KDA CHAPERONIN"/>
    <property type="match status" value="1"/>
</dbReference>
<evidence type="ECO:0000256" key="3">
    <source>
        <dbReference type="ARBA" id="ARBA00023157"/>
    </source>
</evidence>
<proteinExistence type="inferred from homology"/>
<keyword evidence="5 6" id="KW-0676">Redox-active center</keyword>
<dbReference type="OrthoDB" id="9776534at2"/>
<dbReference type="InterPro" id="IPR016153">
    <property type="entry name" value="Heat_shock_Hsp33_N"/>
</dbReference>
<dbReference type="PIRSF" id="PIRSF005261">
    <property type="entry name" value="Heat_shock_Hsp33"/>
    <property type="match status" value="1"/>
</dbReference>
<evidence type="ECO:0000313" key="7">
    <source>
        <dbReference type="EMBL" id="SNR66045.1"/>
    </source>
</evidence>
<dbReference type="SUPFAM" id="SSF64397">
    <property type="entry name" value="Hsp33 domain"/>
    <property type="match status" value="1"/>
</dbReference>
<evidence type="ECO:0000256" key="1">
    <source>
        <dbReference type="ARBA" id="ARBA00022490"/>
    </source>
</evidence>
<keyword evidence="8" id="KW-1185">Reference proteome</keyword>
<gene>
    <name evidence="6" type="primary">hslO</name>
    <name evidence="7" type="ORF">SAMN06265340_102109</name>
</gene>
<dbReference type="GO" id="GO:0044183">
    <property type="term" value="F:protein folding chaperone"/>
    <property type="evidence" value="ECO:0007669"/>
    <property type="project" value="TreeGrafter"/>
</dbReference>
<dbReference type="CDD" id="cd00498">
    <property type="entry name" value="Hsp33"/>
    <property type="match status" value="1"/>
</dbReference>
<evidence type="ECO:0000256" key="5">
    <source>
        <dbReference type="ARBA" id="ARBA00023284"/>
    </source>
</evidence>
<dbReference type="InterPro" id="IPR000397">
    <property type="entry name" value="Heat_shock_Hsp33"/>
</dbReference>
<organism evidence="7 8">
    <name type="scientific">Desulfurobacterium atlanticum</name>
    <dbReference type="NCBI Taxonomy" id="240169"/>
    <lineage>
        <taxon>Bacteria</taxon>
        <taxon>Pseudomonadati</taxon>
        <taxon>Aquificota</taxon>
        <taxon>Aquificia</taxon>
        <taxon>Desulfurobacteriales</taxon>
        <taxon>Desulfurobacteriaceae</taxon>
        <taxon>Desulfurobacterium</taxon>
    </lineage>
</organism>
<keyword evidence="1 6" id="KW-0963">Cytoplasm</keyword>
<comment type="similarity">
    <text evidence="6">Belongs to the HSP33 family.</text>
</comment>
<keyword evidence="4 6" id="KW-0143">Chaperone</keyword>
<evidence type="ECO:0000256" key="4">
    <source>
        <dbReference type="ARBA" id="ARBA00023186"/>
    </source>
</evidence>
<evidence type="ECO:0000256" key="2">
    <source>
        <dbReference type="ARBA" id="ARBA00022833"/>
    </source>
</evidence>
<dbReference type="RefSeq" id="WP_089322461.1">
    <property type="nucleotide sequence ID" value="NZ_FZOB01000002.1"/>
</dbReference>
<dbReference type="GO" id="GO:0051082">
    <property type="term" value="F:unfolded protein binding"/>
    <property type="evidence" value="ECO:0007669"/>
    <property type="project" value="UniProtKB-UniRule"/>
</dbReference>
<dbReference type="PANTHER" id="PTHR30111:SF1">
    <property type="entry name" value="33 KDA CHAPERONIN"/>
    <property type="match status" value="1"/>
</dbReference>